<accession>A0A1L0C2C5</accession>
<proteinExistence type="predicted"/>
<dbReference type="AlphaFoldDB" id="A0A1L0C2C5"/>
<dbReference type="Pfam" id="PF07955">
    <property type="entry name" value="DUF1687"/>
    <property type="match status" value="1"/>
</dbReference>
<gene>
    <name evidence="1" type="ORF">SAMEA4029010_CIC11G00000001755</name>
</gene>
<organism evidence="1 2">
    <name type="scientific">Sungouiella intermedia</name>
    <dbReference type="NCBI Taxonomy" id="45354"/>
    <lineage>
        <taxon>Eukaryota</taxon>
        <taxon>Fungi</taxon>
        <taxon>Dikarya</taxon>
        <taxon>Ascomycota</taxon>
        <taxon>Saccharomycotina</taxon>
        <taxon>Pichiomycetes</taxon>
        <taxon>Metschnikowiaceae</taxon>
        <taxon>Sungouiella</taxon>
    </lineage>
</organism>
<dbReference type="SUPFAM" id="SSF52833">
    <property type="entry name" value="Thioredoxin-like"/>
    <property type="match status" value="1"/>
</dbReference>
<name>A0A1L0C2C5_9ASCO</name>
<dbReference type="OrthoDB" id="4084730at2759"/>
<dbReference type="Proteomes" id="UP000182334">
    <property type="component" value="Chromosome VI"/>
</dbReference>
<dbReference type="Gene3D" id="3.40.30.10">
    <property type="entry name" value="Glutaredoxin"/>
    <property type="match status" value="1"/>
</dbReference>
<reference evidence="1 2" key="1">
    <citation type="submission" date="2016-10" db="EMBL/GenBank/DDBJ databases">
        <authorList>
            <person name="de Groot N.N."/>
        </authorList>
    </citation>
    <scope>NUCLEOTIDE SEQUENCE [LARGE SCALE GENOMIC DNA]</scope>
    <source>
        <strain evidence="1 2">CBS 141442</strain>
    </source>
</reference>
<keyword evidence="2" id="KW-1185">Reference proteome</keyword>
<protein>
    <submittedName>
        <fullName evidence="1">CIC11C00000001755</fullName>
    </submittedName>
</protein>
<dbReference type="InterPro" id="IPR036249">
    <property type="entry name" value="Thioredoxin-like_sf"/>
</dbReference>
<evidence type="ECO:0000313" key="2">
    <source>
        <dbReference type="Proteomes" id="UP000182334"/>
    </source>
</evidence>
<sequence>MLSFSRLITGRASATLTFFHNSNSKLSNHLLSRLIKHDSRYILDVRTNKLPLYRTYSYIHEECMNVHPQNARSFEKIFPALLASPGHLFCDVAVKNELKKKQFVPDLDLVSENQYLDLLAEHSAKELTPFVVDWSNQLVAVDDEGLDRIMHNYYSCGMQKSSMIHEKSDLDVISTKSAPVVTTNKSSGFTHHHQAAAMMCAVHPHVAEFADLF</sequence>
<evidence type="ECO:0000313" key="1">
    <source>
        <dbReference type="EMBL" id="SGZ57753.1"/>
    </source>
</evidence>
<dbReference type="EMBL" id="LT635761">
    <property type="protein sequence ID" value="SGZ57753.1"/>
    <property type="molecule type" value="Genomic_DNA"/>
</dbReference>
<dbReference type="InterPro" id="IPR012882">
    <property type="entry name" value="Fmp46"/>
</dbReference>